<keyword evidence="3" id="KW-1185">Reference proteome</keyword>
<dbReference type="InterPro" id="IPR013783">
    <property type="entry name" value="Ig-like_fold"/>
</dbReference>
<dbReference type="Gene3D" id="2.60.40.10">
    <property type="entry name" value="Immunoglobulins"/>
    <property type="match status" value="1"/>
</dbReference>
<dbReference type="Proteomes" id="UP001158067">
    <property type="component" value="Unassembled WGS sequence"/>
</dbReference>
<dbReference type="InterPro" id="IPR051172">
    <property type="entry name" value="Chlamydia_OmcB"/>
</dbReference>
<name>A0ABY1QFL5_9BACT</name>
<feature type="region of interest" description="Disordered" evidence="1">
    <location>
        <begin position="799"/>
        <end position="836"/>
    </location>
</feature>
<sequence length="958" mass="101483">MFLRTKSFFNSADGTMSLHAITDDQRPRRREPSRRCAWLVVLVAFISFSGGCSRLRLPAIDPTGSCLFSPLPTTTGLALPCTNGQCSLTDGSCQCLGCLGNLGSCLRCPGFSFPTSAFPEPADPPACLDPQAIGSGLSNEPCVPGPGCGGDCLTGPPAVLYGTEIGETRPCKLPKRGKRGCILMTPQKIVAPVGGEVMILSGICGTDGYLQVGEPLEWMLSRDSVGNFIEVGDDAPGVLHHLAGIRQAGKQDGAFARGVTSTKPVLITRGNTNAADDVKLEKGQTWLTISSPSEGTSHVTVLAPESECWDQRKANATIYWVDARWQFPGPQRLIAGTPAELNTRVTRAEGSLPARGWKVHYEIMNPELASFAGTGGSSIVEVNVDDSGNAVATLEPKPGTSGNAVVNIRVVRPGGTSDNMPDLTLGTGQSFVTWSSPQLTLRAGGPEVASYDVPFDVFANVANPGDQDANGVEIRASIPEGVKVLGSDAFAKVYPNAVVWEIGTIPPQQQLDLSLKLSSASPVSIAFEARGDAGLAANDAVRVDIFRPALAIRVAPEKQRYQTGDRVAFDIEVENTGDRPLRDVSLAANGDENMMHPDTGSRVIGNDKTDGPLQPGEVWKSQVSFVPTDSGLRCVNFAATAAGGQQAPAQSCVTVINPPPPTPAMSVTVSPERDRMVVGDSVLVRGRVENTGSIPLKNVRVTMSYDPQLIPEQATVDFPRDLDTPYLIAWTIPELPAGETAVLEGQFKAQTAVQRSQFIFTAQSDEGARGNDNTFVQVFPSNAPNRPLTAPPVLPPVLTPPTIPGGPGTTPAPTNVPSTPSPFGDGTNSNNSRSQGTMRLDVLQRDISPRVGDAIGYSIAITNDTNQLDNAVQISFDLPSGVAVQRLTQTTSPELGRISRAGNTISFEEIRSLKPGETIDYELVLTSNQPQTFNLVLEAYSRNFPGGIATSQRTEVTP</sequence>
<protein>
    <recommendedName>
        <fullName evidence="4">Repeat domain protein</fullName>
    </recommendedName>
</protein>
<feature type="compositionally biased region" description="Polar residues" evidence="1">
    <location>
        <begin position="826"/>
        <end position="836"/>
    </location>
</feature>
<gene>
    <name evidence="2" type="ORF">SAMN06265222_112119</name>
</gene>
<dbReference type="EMBL" id="FXUG01000012">
    <property type="protein sequence ID" value="SMP69875.1"/>
    <property type="molecule type" value="Genomic_DNA"/>
</dbReference>
<organism evidence="2 3">
    <name type="scientific">Neorhodopirellula lusitana</name>
    <dbReference type="NCBI Taxonomy" id="445327"/>
    <lineage>
        <taxon>Bacteria</taxon>
        <taxon>Pseudomonadati</taxon>
        <taxon>Planctomycetota</taxon>
        <taxon>Planctomycetia</taxon>
        <taxon>Pirellulales</taxon>
        <taxon>Pirellulaceae</taxon>
        <taxon>Neorhodopirellula</taxon>
    </lineage>
</organism>
<evidence type="ECO:0000313" key="2">
    <source>
        <dbReference type="EMBL" id="SMP69875.1"/>
    </source>
</evidence>
<reference evidence="2 3" key="1">
    <citation type="submission" date="2017-05" db="EMBL/GenBank/DDBJ databases">
        <authorList>
            <person name="Varghese N."/>
            <person name="Submissions S."/>
        </authorList>
    </citation>
    <scope>NUCLEOTIDE SEQUENCE [LARGE SCALE GENOMIC DNA]</scope>
    <source>
        <strain evidence="2 3">DSM 25457</strain>
    </source>
</reference>
<evidence type="ECO:0000313" key="3">
    <source>
        <dbReference type="Proteomes" id="UP001158067"/>
    </source>
</evidence>
<comment type="caution">
    <text evidence="2">The sequence shown here is derived from an EMBL/GenBank/DDBJ whole genome shotgun (WGS) entry which is preliminary data.</text>
</comment>
<evidence type="ECO:0000256" key="1">
    <source>
        <dbReference type="SAM" id="MobiDB-lite"/>
    </source>
</evidence>
<dbReference type="PANTHER" id="PTHR34819:SF5">
    <property type="entry name" value="CONSERVED REPEAT DOMAIN PROTEIN"/>
    <property type="match status" value="1"/>
</dbReference>
<dbReference type="PANTHER" id="PTHR34819">
    <property type="entry name" value="LARGE CYSTEINE-RICH PERIPLASMIC PROTEIN OMCB"/>
    <property type="match status" value="1"/>
</dbReference>
<evidence type="ECO:0008006" key="4">
    <source>
        <dbReference type="Google" id="ProtNLM"/>
    </source>
</evidence>
<proteinExistence type="predicted"/>
<accession>A0ABY1QFL5</accession>